<dbReference type="Pfam" id="PF12728">
    <property type="entry name" value="HTH_17"/>
    <property type="match status" value="1"/>
</dbReference>
<name>A0ABP8P6K5_9MICO</name>
<evidence type="ECO:0000256" key="1">
    <source>
        <dbReference type="SAM" id="MobiDB-lite"/>
    </source>
</evidence>
<keyword evidence="4" id="KW-1185">Reference proteome</keyword>
<sequence length="142" mass="15867">MHTIDNATIATADIDDIVNALEALPHNTATDEIRSFAEKLRNTTITLIEDDEELTPNQAAQFLRMSRPMVVALIEKGELLAKIVGKRDRRIPMSELRDFQARRNRASKQFAEALAQSSDDTRRDSVLRRAGVSSEDAAELGF</sequence>
<dbReference type="EMBL" id="BAABGP010000007">
    <property type="protein sequence ID" value="GAA4481231.1"/>
    <property type="molecule type" value="Genomic_DNA"/>
</dbReference>
<accession>A0ABP8P6K5</accession>
<dbReference type="InterPro" id="IPR010093">
    <property type="entry name" value="SinI_DNA-bd"/>
</dbReference>
<dbReference type="NCBIfam" id="TIGR01764">
    <property type="entry name" value="excise"/>
    <property type="match status" value="1"/>
</dbReference>
<evidence type="ECO:0000313" key="4">
    <source>
        <dbReference type="Proteomes" id="UP001500731"/>
    </source>
</evidence>
<dbReference type="RefSeq" id="WP_345184861.1">
    <property type="nucleotide sequence ID" value="NZ_BAABGP010000007.1"/>
</dbReference>
<feature type="region of interest" description="Disordered" evidence="1">
    <location>
        <begin position="122"/>
        <end position="142"/>
    </location>
</feature>
<evidence type="ECO:0000313" key="3">
    <source>
        <dbReference type="EMBL" id="GAA4481231.1"/>
    </source>
</evidence>
<feature type="domain" description="Helix-turn-helix" evidence="2">
    <location>
        <begin position="54"/>
        <end position="103"/>
    </location>
</feature>
<reference evidence="4" key="1">
    <citation type="journal article" date="2019" name="Int. J. Syst. Evol. Microbiol.">
        <title>The Global Catalogue of Microorganisms (GCM) 10K type strain sequencing project: providing services to taxonomists for standard genome sequencing and annotation.</title>
        <authorList>
            <consortium name="The Broad Institute Genomics Platform"/>
            <consortium name="The Broad Institute Genome Sequencing Center for Infectious Disease"/>
            <person name="Wu L."/>
            <person name="Ma J."/>
        </authorList>
    </citation>
    <scope>NUCLEOTIDE SEQUENCE [LARGE SCALE GENOMIC DNA]</scope>
    <source>
        <strain evidence="4">JCM 17839</strain>
    </source>
</reference>
<gene>
    <name evidence="3" type="ORF">GCM10023171_09320</name>
</gene>
<organism evidence="3 4">
    <name type="scientific">Microbacterium panaciterrae</name>
    <dbReference type="NCBI Taxonomy" id="985759"/>
    <lineage>
        <taxon>Bacteria</taxon>
        <taxon>Bacillati</taxon>
        <taxon>Actinomycetota</taxon>
        <taxon>Actinomycetes</taxon>
        <taxon>Micrococcales</taxon>
        <taxon>Microbacteriaceae</taxon>
        <taxon>Microbacterium</taxon>
    </lineage>
</organism>
<protein>
    <recommendedName>
        <fullName evidence="2">Helix-turn-helix domain-containing protein</fullName>
    </recommendedName>
</protein>
<dbReference type="InterPro" id="IPR041657">
    <property type="entry name" value="HTH_17"/>
</dbReference>
<dbReference type="Proteomes" id="UP001500731">
    <property type="component" value="Unassembled WGS sequence"/>
</dbReference>
<comment type="caution">
    <text evidence="3">The sequence shown here is derived from an EMBL/GenBank/DDBJ whole genome shotgun (WGS) entry which is preliminary data.</text>
</comment>
<proteinExistence type="predicted"/>
<evidence type="ECO:0000259" key="2">
    <source>
        <dbReference type="Pfam" id="PF12728"/>
    </source>
</evidence>